<dbReference type="CDD" id="cd11641">
    <property type="entry name" value="Precorrin-4_C11-MT"/>
    <property type="match status" value="1"/>
</dbReference>
<dbReference type="PANTHER" id="PTHR45790:SF4">
    <property type="entry name" value="COBALT-PRECORRIN-4 C(11)-METHYLTRANSFERASE"/>
    <property type="match status" value="1"/>
</dbReference>
<dbReference type="EMBL" id="SLUN01000004">
    <property type="protein sequence ID" value="TCL74073.1"/>
    <property type="molecule type" value="Genomic_DNA"/>
</dbReference>
<dbReference type="AlphaFoldDB" id="A0A4R1S497"/>
<keyword evidence="5 7" id="KW-0808">Transferase</keyword>
<evidence type="ECO:0000313" key="10">
    <source>
        <dbReference type="Proteomes" id="UP000295008"/>
    </source>
</evidence>
<dbReference type="InterPro" id="IPR050161">
    <property type="entry name" value="Siro_Cobalamin_biosynth"/>
</dbReference>
<dbReference type="Gene3D" id="3.30.950.10">
    <property type="entry name" value="Methyltransferase, Cobalt-precorrin-4 Transmethylase, Domain 2"/>
    <property type="match status" value="1"/>
</dbReference>
<dbReference type="PROSITE" id="PS00839">
    <property type="entry name" value="SUMT_1"/>
    <property type="match status" value="1"/>
</dbReference>
<evidence type="ECO:0000256" key="6">
    <source>
        <dbReference type="ARBA" id="ARBA00022691"/>
    </source>
</evidence>
<dbReference type="Pfam" id="PF00590">
    <property type="entry name" value="TP_methylase"/>
    <property type="match status" value="1"/>
</dbReference>
<keyword evidence="4 7" id="KW-0489">Methyltransferase</keyword>
<reference evidence="9 10" key="1">
    <citation type="submission" date="2019-03" db="EMBL/GenBank/DDBJ databases">
        <title>Genomic Encyclopedia of Type Strains, Phase IV (KMG-IV): sequencing the most valuable type-strain genomes for metagenomic binning, comparative biology and taxonomic classification.</title>
        <authorList>
            <person name="Goeker M."/>
        </authorList>
    </citation>
    <scope>NUCLEOTIDE SEQUENCE [LARGE SCALE GENOMIC DNA]</scope>
    <source>
        <strain evidence="9 10">LX-B</strain>
    </source>
</reference>
<comment type="similarity">
    <text evidence="2 7">Belongs to the precorrin methyltransferase family.</text>
</comment>
<dbReference type="InterPro" id="IPR000878">
    <property type="entry name" value="4pyrrol_Mease"/>
</dbReference>
<evidence type="ECO:0000313" key="9">
    <source>
        <dbReference type="EMBL" id="TCL74073.1"/>
    </source>
</evidence>
<proteinExistence type="inferred from homology"/>
<dbReference type="OrthoDB" id="9815856at2"/>
<dbReference type="Gene3D" id="3.40.1010.10">
    <property type="entry name" value="Cobalt-precorrin-4 Transmethylase, Domain 1"/>
    <property type="match status" value="1"/>
</dbReference>
<dbReference type="PANTHER" id="PTHR45790">
    <property type="entry name" value="SIROHEME SYNTHASE-RELATED"/>
    <property type="match status" value="1"/>
</dbReference>
<evidence type="ECO:0000256" key="2">
    <source>
        <dbReference type="ARBA" id="ARBA00005879"/>
    </source>
</evidence>
<evidence type="ECO:0000256" key="3">
    <source>
        <dbReference type="ARBA" id="ARBA00022573"/>
    </source>
</evidence>
<comment type="caution">
    <text evidence="9">The sequence shown here is derived from an EMBL/GenBank/DDBJ whole genome shotgun (WGS) entry which is preliminary data.</text>
</comment>
<dbReference type="NCBIfam" id="TIGR01465">
    <property type="entry name" value="cobM_cbiF"/>
    <property type="match status" value="1"/>
</dbReference>
<protein>
    <submittedName>
        <fullName evidence="9">Cobalt-precorrin 4 C11-methyltransferase</fullName>
    </submittedName>
</protein>
<dbReference type="InterPro" id="IPR003043">
    <property type="entry name" value="Uropor_MeTrfase_CS"/>
</dbReference>
<dbReference type="InterPro" id="IPR006362">
    <property type="entry name" value="Cbl_synth_CobM/CibF"/>
</dbReference>
<evidence type="ECO:0000256" key="1">
    <source>
        <dbReference type="ARBA" id="ARBA00004953"/>
    </source>
</evidence>
<accession>A0A4R1S497</accession>
<comment type="pathway">
    <text evidence="1">Cofactor biosynthesis; adenosylcobalamin biosynthesis.</text>
</comment>
<dbReference type="InterPro" id="IPR014777">
    <property type="entry name" value="4pyrrole_Mease_sub1"/>
</dbReference>
<gene>
    <name evidence="9" type="ORF">EDC14_10047</name>
</gene>
<dbReference type="Proteomes" id="UP000295008">
    <property type="component" value="Unassembled WGS sequence"/>
</dbReference>
<evidence type="ECO:0000256" key="5">
    <source>
        <dbReference type="ARBA" id="ARBA00022679"/>
    </source>
</evidence>
<evidence type="ECO:0000259" key="8">
    <source>
        <dbReference type="Pfam" id="PF00590"/>
    </source>
</evidence>
<organism evidence="9 10">
    <name type="scientific">Hydrogenispora ethanolica</name>
    <dbReference type="NCBI Taxonomy" id="1082276"/>
    <lineage>
        <taxon>Bacteria</taxon>
        <taxon>Bacillati</taxon>
        <taxon>Bacillota</taxon>
        <taxon>Hydrogenispora</taxon>
    </lineage>
</organism>
<dbReference type="RefSeq" id="WP_132013014.1">
    <property type="nucleotide sequence ID" value="NZ_SLUN01000004.1"/>
</dbReference>
<dbReference type="InterPro" id="IPR035996">
    <property type="entry name" value="4pyrrol_Methylase_sf"/>
</dbReference>
<keyword evidence="3" id="KW-0169">Cobalamin biosynthesis</keyword>
<name>A0A4R1S497_HYDET</name>
<dbReference type="GO" id="GO:0009236">
    <property type="term" value="P:cobalamin biosynthetic process"/>
    <property type="evidence" value="ECO:0007669"/>
    <property type="project" value="UniProtKB-UniPathway"/>
</dbReference>
<keyword evidence="10" id="KW-1185">Reference proteome</keyword>
<dbReference type="PROSITE" id="PS00840">
    <property type="entry name" value="SUMT_2"/>
    <property type="match status" value="1"/>
</dbReference>
<dbReference type="InterPro" id="IPR014776">
    <property type="entry name" value="4pyrrole_Mease_sub2"/>
</dbReference>
<dbReference type="SUPFAM" id="SSF53790">
    <property type="entry name" value="Tetrapyrrole methylase"/>
    <property type="match status" value="1"/>
</dbReference>
<evidence type="ECO:0000256" key="7">
    <source>
        <dbReference type="RuleBase" id="RU003960"/>
    </source>
</evidence>
<dbReference type="GO" id="GO:0032259">
    <property type="term" value="P:methylation"/>
    <property type="evidence" value="ECO:0007669"/>
    <property type="project" value="UniProtKB-KW"/>
</dbReference>
<dbReference type="UniPathway" id="UPA00148"/>
<feature type="domain" description="Tetrapyrrole methylase" evidence="8">
    <location>
        <begin position="7"/>
        <end position="211"/>
    </location>
</feature>
<dbReference type="GO" id="GO:0046026">
    <property type="term" value="F:precorrin-4 C11-methyltransferase activity"/>
    <property type="evidence" value="ECO:0007669"/>
    <property type="project" value="InterPro"/>
</dbReference>
<keyword evidence="6" id="KW-0949">S-adenosyl-L-methionine</keyword>
<sequence>MKPVYPVYIVGAGPGDPELLTVKAQRLLAEADRIIWAGSLVNPALRRIAKPEAEWLDSAAMTLEEIIVAIREGWERGQRVVRLHSGDPSLYGAIGEQMRRLDEAGIPYELIPGVSSFLAAAAALQLEYTVPEATQTVIITRMAGATPVPDRERLAELARHRSSICIFLSIQQIEQVAAELASVLPPATAVAVVEKASWPEQRIIRGSLADIGAKVKAAGIQKTALVIVGPCLEREGTRSKLYDGEFSHEYRRSRQDG</sequence>
<evidence type="ECO:0000256" key="4">
    <source>
        <dbReference type="ARBA" id="ARBA00022603"/>
    </source>
</evidence>